<reference evidence="1 2" key="1">
    <citation type="journal article" date="2013" name="Curr. Biol.">
        <title>The Genome of the Foraminiferan Reticulomyxa filosa.</title>
        <authorList>
            <person name="Glockner G."/>
            <person name="Hulsmann N."/>
            <person name="Schleicher M."/>
            <person name="Noegel A.A."/>
            <person name="Eichinger L."/>
            <person name="Gallinger C."/>
            <person name="Pawlowski J."/>
            <person name="Sierra R."/>
            <person name="Euteneuer U."/>
            <person name="Pillet L."/>
            <person name="Moustafa A."/>
            <person name="Platzer M."/>
            <person name="Groth M."/>
            <person name="Szafranski K."/>
            <person name="Schliwa M."/>
        </authorList>
    </citation>
    <scope>NUCLEOTIDE SEQUENCE [LARGE SCALE GENOMIC DNA]</scope>
</reference>
<keyword evidence="2" id="KW-1185">Reference proteome</keyword>
<evidence type="ECO:0000313" key="1">
    <source>
        <dbReference type="EMBL" id="ETO15631.1"/>
    </source>
</evidence>
<protein>
    <submittedName>
        <fullName evidence="1">Uncharacterized protein</fullName>
    </submittedName>
</protein>
<evidence type="ECO:0000313" key="2">
    <source>
        <dbReference type="Proteomes" id="UP000023152"/>
    </source>
</evidence>
<dbReference type="AlphaFoldDB" id="X6MPM7"/>
<comment type="caution">
    <text evidence="1">The sequence shown here is derived from an EMBL/GenBank/DDBJ whole genome shotgun (WGS) entry which is preliminary data.</text>
</comment>
<dbReference type="Proteomes" id="UP000023152">
    <property type="component" value="Unassembled WGS sequence"/>
</dbReference>
<proteinExistence type="predicted"/>
<gene>
    <name evidence="1" type="ORF">RFI_21734</name>
</gene>
<organism evidence="1 2">
    <name type="scientific">Reticulomyxa filosa</name>
    <dbReference type="NCBI Taxonomy" id="46433"/>
    <lineage>
        <taxon>Eukaryota</taxon>
        <taxon>Sar</taxon>
        <taxon>Rhizaria</taxon>
        <taxon>Retaria</taxon>
        <taxon>Foraminifera</taxon>
        <taxon>Monothalamids</taxon>
        <taxon>Reticulomyxidae</taxon>
        <taxon>Reticulomyxa</taxon>
    </lineage>
</organism>
<accession>X6MPM7</accession>
<dbReference type="EMBL" id="ASPP01018946">
    <property type="protein sequence ID" value="ETO15631.1"/>
    <property type="molecule type" value="Genomic_DNA"/>
</dbReference>
<sequence length="106" mass="12847">MFMFILLLKKKTILIQKQQKEQIRDKIKKMYELNKNVLYEYIATTDKLESWMEKVQNMQQKDFLNLQKGWVKWEAKEVAIFIGYTLKAKKAKITQLYQIAIEKQIN</sequence>
<name>X6MPM7_RETFI</name>